<dbReference type="InterPro" id="IPR051325">
    <property type="entry name" value="Nudix_hydrolase_domain"/>
</dbReference>
<protein>
    <recommendedName>
        <fullName evidence="2">Nudix hydrolase domain-containing protein</fullName>
    </recommendedName>
</protein>
<reference evidence="3" key="1">
    <citation type="journal article" date="2020" name="Stud. Mycol.">
        <title>101 Dothideomycetes genomes: a test case for predicting lifestyles and emergence of pathogens.</title>
        <authorList>
            <person name="Haridas S."/>
            <person name="Albert R."/>
            <person name="Binder M."/>
            <person name="Bloem J."/>
            <person name="Labutti K."/>
            <person name="Salamov A."/>
            <person name="Andreopoulos B."/>
            <person name="Baker S."/>
            <person name="Barry K."/>
            <person name="Bills G."/>
            <person name="Bluhm B."/>
            <person name="Cannon C."/>
            <person name="Castanera R."/>
            <person name="Culley D."/>
            <person name="Daum C."/>
            <person name="Ezra D."/>
            <person name="Gonzalez J."/>
            <person name="Henrissat B."/>
            <person name="Kuo A."/>
            <person name="Liang C."/>
            <person name="Lipzen A."/>
            <person name="Lutzoni F."/>
            <person name="Magnuson J."/>
            <person name="Mondo S."/>
            <person name="Nolan M."/>
            <person name="Ohm R."/>
            <person name="Pangilinan J."/>
            <person name="Park H.-J."/>
            <person name="Ramirez L."/>
            <person name="Alfaro M."/>
            <person name="Sun H."/>
            <person name="Tritt A."/>
            <person name="Yoshinaga Y."/>
            <person name="Zwiers L.-H."/>
            <person name="Turgeon B."/>
            <person name="Goodwin S."/>
            <person name="Spatafora J."/>
            <person name="Crous P."/>
            <person name="Grigoriev I."/>
        </authorList>
    </citation>
    <scope>NUCLEOTIDE SEQUENCE</scope>
    <source>
        <strain evidence="3">CBS 113818</strain>
    </source>
</reference>
<dbReference type="OrthoDB" id="10259236at2759"/>
<dbReference type="PROSITE" id="PS00893">
    <property type="entry name" value="NUDIX_BOX"/>
    <property type="match status" value="1"/>
</dbReference>
<dbReference type="Pfam" id="PF00293">
    <property type="entry name" value="NUDIX"/>
    <property type="match status" value="1"/>
</dbReference>
<keyword evidence="4" id="KW-1185">Reference proteome</keyword>
<evidence type="ECO:0000259" key="2">
    <source>
        <dbReference type="PROSITE" id="PS51462"/>
    </source>
</evidence>
<dbReference type="Proteomes" id="UP000799424">
    <property type="component" value="Unassembled WGS sequence"/>
</dbReference>
<dbReference type="PANTHER" id="PTHR21340">
    <property type="entry name" value="DIADENOSINE 5,5-P1,P4-TETRAPHOSPHATE PYROPHOSPHOHYDROLASE MUTT"/>
    <property type="match status" value="1"/>
</dbReference>
<evidence type="ECO:0000313" key="3">
    <source>
        <dbReference type="EMBL" id="KAF2832850.1"/>
    </source>
</evidence>
<dbReference type="EMBL" id="MU006216">
    <property type="protein sequence ID" value="KAF2832850.1"/>
    <property type="molecule type" value="Genomic_DNA"/>
</dbReference>
<sequence>MAQSRLPTQQYPSQSFVESCGAILFDLSDPSAKRVCLGNIISKNEYTLPKGRRNINESRKDAALREVYEETGYRCKLLPVTMATRATAPDDDADVADESRIRDGLTEPFMCTVRELSVQTGVKVIWWYVAVLDRDGGERGQGEEKYKPEFFECGEAVGKLWFETDREILRRAVEIVEETTTRQVGGADGA</sequence>
<organism evidence="3 4">
    <name type="scientific">Ophiobolus disseminans</name>
    <dbReference type="NCBI Taxonomy" id="1469910"/>
    <lineage>
        <taxon>Eukaryota</taxon>
        <taxon>Fungi</taxon>
        <taxon>Dikarya</taxon>
        <taxon>Ascomycota</taxon>
        <taxon>Pezizomycotina</taxon>
        <taxon>Dothideomycetes</taxon>
        <taxon>Pleosporomycetidae</taxon>
        <taxon>Pleosporales</taxon>
        <taxon>Pleosporineae</taxon>
        <taxon>Phaeosphaeriaceae</taxon>
        <taxon>Ophiobolus</taxon>
    </lineage>
</organism>
<dbReference type="PROSITE" id="PS51462">
    <property type="entry name" value="NUDIX"/>
    <property type="match status" value="1"/>
</dbReference>
<dbReference type="InterPro" id="IPR015797">
    <property type="entry name" value="NUDIX_hydrolase-like_dom_sf"/>
</dbReference>
<accession>A0A6A7AHS2</accession>
<dbReference type="InterPro" id="IPR020084">
    <property type="entry name" value="NUDIX_hydrolase_CS"/>
</dbReference>
<feature type="domain" description="Nudix hydrolase" evidence="2">
    <location>
        <begin position="15"/>
        <end position="188"/>
    </location>
</feature>
<dbReference type="GO" id="GO:0006754">
    <property type="term" value="P:ATP biosynthetic process"/>
    <property type="evidence" value="ECO:0007669"/>
    <property type="project" value="TreeGrafter"/>
</dbReference>
<dbReference type="AlphaFoldDB" id="A0A6A7AHS2"/>
<keyword evidence="1" id="KW-0378">Hydrolase</keyword>
<dbReference type="InterPro" id="IPR000086">
    <property type="entry name" value="NUDIX_hydrolase_dom"/>
</dbReference>
<name>A0A6A7AHS2_9PLEO</name>
<dbReference type="SUPFAM" id="SSF55811">
    <property type="entry name" value="Nudix"/>
    <property type="match status" value="1"/>
</dbReference>
<evidence type="ECO:0000256" key="1">
    <source>
        <dbReference type="ARBA" id="ARBA00022801"/>
    </source>
</evidence>
<dbReference type="GO" id="GO:0006167">
    <property type="term" value="P:AMP biosynthetic process"/>
    <property type="evidence" value="ECO:0007669"/>
    <property type="project" value="TreeGrafter"/>
</dbReference>
<dbReference type="PANTHER" id="PTHR21340:SF0">
    <property type="entry name" value="BIS(5'-NUCLEOSYL)-TETRAPHOSPHATASE [ASYMMETRICAL]"/>
    <property type="match status" value="1"/>
</dbReference>
<evidence type="ECO:0000313" key="4">
    <source>
        <dbReference type="Proteomes" id="UP000799424"/>
    </source>
</evidence>
<dbReference type="GO" id="GO:0004081">
    <property type="term" value="F:bis(5'-nucleosyl)-tetraphosphatase (asymmetrical) activity"/>
    <property type="evidence" value="ECO:0007669"/>
    <property type="project" value="TreeGrafter"/>
</dbReference>
<proteinExistence type="predicted"/>
<dbReference type="Gene3D" id="3.90.79.10">
    <property type="entry name" value="Nucleoside Triphosphate Pyrophosphohydrolase"/>
    <property type="match status" value="1"/>
</dbReference>
<gene>
    <name evidence="3" type="ORF">CC86DRAFT_364867</name>
</gene>